<reference evidence="4 5" key="1">
    <citation type="submission" date="2020-01" db="EMBL/GenBank/DDBJ databases">
        <authorList>
            <person name="Deng T."/>
        </authorList>
    </citation>
    <scope>NUCLEOTIDE SEQUENCE [LARGE SCALE GENOMIC DNA]</scope>
    <source>
        <strain evidence="4 5">5221</strain>
    </source>
</reference>
<name>A0A6N9H9R8_9MICO</name>
<dbReference type="EMBL" id="WWEQ01000075">
    <property type="protein sequence ID" value="MYM20769.1"/>
    <property type="molecule type" value="Genomic_DNA"/>
</dbReference>
<gene>
    <name evidence="4" type="ORF">GSY69_12560</name>
</gene>
<dbReference type="Gene3D" id="3.30.60.230">
    <property type="entry name" value="Lsr2, dimerization domain"/>
    <property type="match status" value="1"/>
</dbReference>
<dbReference type="RefSeq" id="WP_160954181.1">
    <property type="nucleotide sequence ID" value="NZ_WWEQ01000075.1"/>
</dbReference>
<dbReference type="Pfam" id="PF11774">
    <property type="entry name" value="Lsr2"/>
    <property type="match status" value="1"/>
</dbReference>
<dbReference type="InterPro" id="IPR024412">
    <property type="entry name" value="Lsr2_dim_dom"/>
</dbReference>
<dbReference type="Proteomes" id="UP000469215">
    <property type="component" value="Unassembled WGS sequence"/>
</dbReference>
<feature type="domain" description="Lsr2 DNA-binding" evidence="3">
    <location>
        <begin position="78"/>
        <end position="109"/>
    </location>
</feature>
<evidence type="ECO:0000313" key="5">
    <source>
        <dbReference type="Proteomes" id="UP000469215"/>
    </source>
</evidence>
<accession>A0A6N9H9R8</accession>
<evidence type="ECO:0000259" key="3">
    <source>
        <dbReference type="Pfam" id="PF23359"/>
    </source>
</evidence>
<dbReference type="GO" id="GO:0003677">
    <property type="term" value="F:DNA binding"/>
    <property type="evidence" value="ECO:0007669"/>
    <property type="project" value="UniProtKB-KW"/>
</dbReference>
<dbReference type="InterPro" id="IPR042261">
    <property type="entry name" value="Lsr2-like_dimerization"/>
</dbReference>
<feature type="domain" description="Lsr2 dimerization" evidence="2">
    <location>
        <begin position="1"/>
        <end position="57"/>
    </location>
</feature>
<keyword evidence="5" id="KW-1185">Reference proteome</keyword>
<dbReference type="AlphaFoldDB" id="A0A6N9H9R8"/>
<evidence type="ECO:0000313" key="4">
    <source>
        <dbReference type="EMBL" id="MYM20769.1"/>
    </source>
</evidence>
<keyword evidence="1" id="KW-0238">DNA-binding</keyword>
<protein>
    <submittedName>
        <fullName evidence="4">Lsr2 family protein</fullName>
    </submittedName>
</protein>
<evidence type="ECO:0000259" key="2">
    <source>
        <dbReference type="Pfam" id="PF11774"/>
    </source>
</evidence>
<dbReference type="InterPro" id="IPR055370">
    <property type="entry name" value="Lsr2_DNA-bd"/>
</dbReference>
<comment type="caution">
    <text evidence="4">The sequence shown here is derived from an EMBL/GenBank/DDBJ whole genome shotgun (WGS) entry which is preliminary data.</text>
</comment>
<sequence length="112" mass="12004">MARETKVVLTDDIDGTDAAETVSFALDQTAYEIELSSKNAEKLRAALAPYTAKARRVAGGGRTVRRSAGGGANSSKVTAKIRTWAKANGYDVSDRGRISYPIVEAYRAAHQN</sequence>
<proteinExistence type="predicted"/>
<dbReference type="GO" id="GO:0016746">
    <property type="term" value="F:acyltransferase activity"/>
    <property type="evidence" value="ECO:0007669"/>
    <property type="project" value="InterPro"/>
</dbReference>
<dbReference type="Gene3D" id="4.10.320.10">
    <property type="entry name" value="E3-binding domain"/>
    <property type="match status" value="1"/>
</dbReference>
<organism evidence="4 5">
    <name type="scientific">Brevibacterium rongguiense</name>
    <dbReference type="NCBI Taxonomy" id="2695267"/>
    <lineage>
        <taxon>Bacteria</taxon>
        <taxon>Bacillati</taxon>
        <taxon>Actinomycetota</taxon>
        <taxon>Actinomycetes</taxon>
        <taxon>Micrococcales</taxon>
        <taxon>Brevibacteriaceae</taxon>
        <taxon>Brevibacterium</taxon>
    </lineage>
</organism>
<evidence type="ECO:0000256" key="1">
    <source>
        <dbReference type="ARBA" id="ARBA00023125"/>
    </source>
</evidence>
<dbReference type="Pfam" id="PF23359">
    <property type="entry name" value="Lsr2_DNA-bd"/>
    <property type="match status" value="1"/>
</dbReference>
<dbReference type="InterPro" id="IPR036625">
    <property type="entry name" value="E3-bd_dom_sf"/>
</dbReference>